<dbReference type="CDD" id="cd00254">
    <property type="entry name" value="LT-like"/>
    <property type="match status" value="1"/>
</dbReference>
<dbReference type="Pfam" id="PF00652">
    <property type="entry name" value="Ricin_B_lectin"/>
    <property type="match status" value="1"/>
</dbReference>
<proteinExistence type="predicted"/>
<accession>A0A3A9XUP2</accession>
<feature type="region of interest" description="Disordered" evidence="1">
    <location>
        <begin position="224"/>
        <end position="246"/>
    </location>
</feature>
<evidence type="ECO:0000256" key="1">
    <source>
        <dbReference type="SAM" id="MobiDB-lite"/>
    </source>
</evidence>
<name>A0A3A9XUP2_9ACTN</name>
<feature type="compositionally biased region" description="Low complexity" evidence="1">
    <location>
        <begin position="228"/>
        <end position="246"/>
    </location>
</feature>
<dbReference type="InterPro" id="IPR008258">
    <property type="entry name" value="Transglycosylase_SLT_dom_1"/>
</dbReference>
<organism evidence="3 4">
    <name type="scientific">Micromonospora musae</name>
    <dbReference type="NCBI Taxonomy" id="1894970"/>
    <lineage>
        <taxon>Bacteria</taxon>
        <taxon>Bacillati</taxon>
        <taxon>Actinomycetota</taxon>
        <taxon>Actinomycetes</taxon>
        <taxon>Micromonosporales</taxon>
        <taxon>Micromonosporaceae</taxon>
        <taxon>Micromonospora</taxon>
    </lineage>
</organism>
<dbReference type="Pfam" id="PF01464">
    <property type="entry name" value="SLT"/>
    <property type="match status" value="2"/>
</dbReference>
<dbReference type="InterPro" id="IPR000772">
    <property type="entry name" value="Ricin_B_lectin"/>
</dbReference>
<gene>
    <name evidence="3" type="ORF">D7044_23250</name>
</gene>
<dbReference type="SMART" id="SM00458">
    <property type="entry name" value="RICIN"/>
    <property type="match status" value="1"/>
</dbReference>
<dbReference type="RefSeq" id="WP_120690180.1">
    <property type="nucleotide sequence ID" value="NZ_RAZT01000012.1"/>
</dbReference>
<dbReference type="Gene3D" id="1.10.530.10">
    <property type="match status" value="2"/>
</dbReference>
<feature type="compositionally biased region" description="Gly residues" evidence="1">
    <location>
        <begin position="424"/>
        <end position="451"/>
    </location>
</feature>
<dbReference type="SUPFAM" id="SSF50370">
    <property type="entry name" value="Ricin B-like lectins"/>
    <property type="match status" value="1"/>
</dbReference>
<reference evidence="3 4" key="1">
    <citation type="submission" date="2018-09" db="EMBL/GenBank/DDBJ databases">
        <title>Micromonospora sp. nov. MS1-9, isolated from a root of Musa sp.</title>
        <authorList>
            <person name="Kuncharoen N."/>
            <person name="Kudo T."/>
            <person name="Ohkuma M."/>
            <person name="Yuki M."/>
            <person name="Tanasupawat S."/>
        </authorList>
    </citation>
    <scope>NUCLEOTIDE SEQUENCE [LARGE SCALE GENOMIC DNA]</scope>
    <source>
        <strain evidence="3 4">MS1-9</strain>
    </source>
</reference>
<sequence>MRPTPGTGGSSKLRGLLTDVSRRVRRGLPPPAARVLRSGWARLDTPVRRGVAAGAVFSLAAAAGVAAVSGFGAATAEDVHTGLPVPASQVQIISAAALACPALTPARLAGQVMAESGFDPAARTKGGGAGVAGLRDAVWDEWKPGADAQREDAEANIVALAHYMCDLAGQVRQTKLDGDRWRLALAAYHSGLPAVRDAGRVPDDAEGYVGVVTGYASWYARQPEFTQSGPSRSPGPVGGVEPSSGTPVTPVPEAYLPAIVAAGKACSAVPSTRIAAQLMAASAFNPNLLGSTGAQGIAQFNPEVWARYAPNATAASPWDPHQAIAALGAVMCRLVDEVGRSGQGDAYQKALAAFQWGPEAVQRAGGVPDSPAVRRLIALTEAYTTRYQGDSRLPGPRPTKPAGGPSRSPAGPGGTAPSRPVQGGTNGGDTNGGGTSTGGTNSGGTSSGGTSTGAPAQPGGTKSAVPPPPRTSTPPANPGPKPVGGAGAIIGYGSGRCIDVTDGAYQSNPQLQIWTCNGGPNQQWTIYSDGTVRAFGRCMTVAGGSTANGARILLSGCNGSSSQKFTLNNAHDLVNKRADKCVDATDMQTGSGTRLQLWSCGGTSNQKWHR</sequence>
<comment type="caution">
    <text evidence="3">The sequence shown here is derived from an EMBL/GenBank/DDBJ whole genome shotgun (WGS) entry which is preliminary data.</text>
</comment>
<dbReference type="Proteomes" id="UP000275865">
    <property type="component" value="Unassembled WGS sequence"/>
</dbReference>
<evidence type="ECO:0000259" key="2">
    <source>
        <dbReference type="SMART" id="SM00458"/>
    </source>
</evidence>
<evidence type="ECO:0000313" key="4">
    <source>
        <dbReference type="Proteomes" id="UP000275865"/>
    </source>
</evidence>
<feature type="region of interest" description="Disordered" evidence="1">
    <location>
        <begin position="385"/>
        <end position="487"/>
    </location>
</feature>
<feature type="compositionally biased region" description="Pro residues" evidence="1">
    <location>
        <begin position="465"/>
        <end position="481"/>
    </location>
</feature>
<dbReference type="Gene3D" id="2.80.10.50">
    <property type="match status" value="2"/>
</dbReference>
<dbReference type="PROSITE" id="PS50231">
    <property type="entry name" value="RICIN_B_LECTIN"/>
    <property type="match status" value="1"/>
</dbReference>
<dbReference type="AlphaFoldDB" id="A0A3A9XUP2"/>
<protein>
    <recommendedName>
        <fullName evidence="2">Ricin B lectin domain-containing protein</fullName>
    </recommendedName>
</protein>
<dbReference type="EMBL" id="RAZT01000012">
    <property type="protein sequence ID" value="RKN29130.1"/>
    <property type="molecule type" value="Genomic_DNA"/>
</dbReference>
<feature type="compositionally biased region" description="Low complexity" evidence="1">
    <location>
        <begin position="401"/>
        <end position="420"/>
    </location>
</feature>
<feature type="domain" description="Ricin B lectin" evidence="2">
    <location>
        <begin position="484"/>
        <end position="610"/>
    </location>
</feature>
<dbReference type="SUPFAM" id="SSF53955">
    <property type="entry name" value="Lysozyme-like"/>
    <property type="match status" value="2"/>
</dbReference>
<dbReference type="InterPro" id="IPR035992">
    <property type="entry name" value="Ricin_B-like_lectins"/>
</dbReference>
<evidence type="ECO:0000313" key="3">
    <source>
        <dbReference type="EMBL" id="RKN29130.1"/>
    </source>
</evidence>
<dbReference type="InterPro" id="IPR023346">
    <property type="entry name" value="Lysozyme-like_dom_sf"/>
</dbReference>